<evidence type="ECO:0000256" key="6">
    <source>
        <dbReference type="ARBA" id="ARBA00023136"/>
    </source>
</evidence>
<name>A0A9D3NM10_9TELE</name>
<organism evidence="9 10">
    <name type="scientific">Hemibagrus wyckioides</name>
    <dbReference type="NCBI Taxonomy" id="337641"/>
    <lineage>
        <taxon>Eukaryota</taxon>
        <taxon>Metazoa</taxon>
        <taxon>Chordata</taxon>
        <taxon>Craniata</taxon>
        <taxon>Vertebrata</taxon>
        <taxon>Euteleostomi</taxon>
        <taxon>Actinopterygii</taxon>
        <taxon>Neopterygii</taxon>
        <taxon>Teleostei</taxon>
        <taxon>Ostariophysi</taxon>
        <taxon>Siluriformes</taxon>
        <taxon>Bagridae</taxon>
        <taxon>Hemibagrus</taxon>
    </lineage>
</organism>
<evidence type="ECO:0000313" key="10">
    <source>
        <dbReference type="Proteomes" id="UP000824219"/>
    </source>
</evidence>
<dbReference type="Pfam" id="PF00021">
    <property type="entry name" value="UPAR_LY6"/>
    <property type="match status" value="1"/>
</dbReference>
<evidence type="ECO:0000256" key="2">
    <source>
        <dbReference type="ARBA" id="ARBA00004613"/>
    </source>
</evidence>
<keyword evidence="10" id="KW-1185">Reference proteome</keyword>
<dbReference type="InterPro" id="IPR016054">
    <property type="entry name" value="LY6_UPA_recep-like"/>
</dbReference>
<dbReference type="InterPro" id="IPR050918">
    <property type="entry name" value="CNF-like_PLA2_Inhibitor"/>
</dbReference>
<evidence type="ECO:0000313" key="9">
    <source>
        <dbReference type="EMBL" id="KAG7323445.1"/>
    </source>
</evidence>
<evidence type="ECO:0000256" key="7">
    <source>
        <dbReference type="ARBA" id="ARBA00023180"/>
    </source>
</evidence>
<dbReference type="Gene3D" id="2.10.60.10">
    <property type="entry name" value="CD59"/>
    <property type="match status" value="2"/>
</dbReference>
<evidence type="ECO:0000256" key="5">
    <source>
        <dbReference type="ARBA" id="ARBA00022729"/>
    </source>
</evidence>
<evidence type="ECO:0000256" key="4">
    <source>
        <dbReference type="ARBA" id="ARBA00022525"/>
    </source>
</evidence>
<dbReference type="Pfam" id="PF00087">
    <property type="entry name" value="Toxin_TOLIP"/>
    <property type="match status" value="1"/>
</dbReference>
<protein>
    <recommendedName>
        <fullName evidence="8">UPAR/Ly6 domain-containing protein</fullName>
    </recommendedName>
</protein>
<dbReference type="SMART" id="SM00134">
    <property type="entry name" value="LU"/>
    <property type="match status" value="2"/>
</dbReference>
<dbReference type="PANTHER" id="PTHR20914:SF9">
    <property type="entry name" value="COILED, ISOFORM A"/>
    <property type="match status" value="1"/>
</dbReference>
<proteinExistence type="predicted"/>
<comment type="subcellular location">
    <subcellularLocation>
        <location evidence="1">Cell membrane</location>
    </subcellularLocation>
    <subcellularLocation>
        <location evidence="2">Secreted</location>
    </subcellularLocation>
</comment>
<reference evidence="9 10" key="1">
    <citation type="submission" date="2021-06" db="EMBL/GenBank/DDBJ databases">
        <title>Chromosome-level genome assembly of the red-tail catfish (Hemibagrus wyckioides).</title>
        <authorList>
            <person name="Shao F."/>
        </authorList>
    </citation>
    <scope>NUCLEOTIDE SEQUENCE [LARGE SCALE GENOMIC DNA]</scope>
    <source>
        <strain evidence="9">EC202008001</strain>
        <tissue evidence="9">Blood</tissue>
    </source>
</reference>
<dbReference type="OrthoDB" id="5945173at2759"/>
<keyword evidence="4" id="KW-0964">Secreted</keyword>
<feature type="domain" description="UPAR/Ly6" evidence="8">
    <location>
        <begin position="191"/>
        <end position="269"/>
    </location>
</feature>
<dbReference type="SUPFAM" id="SSF57302">
    <property type="entry name" value="Snake toxin-like"/>
    <property type="match status" value="2"/>
</dbReference>
<keyword evidence="3" id="KW-1003">Cell membrane</keyword>
<comment type="caution">
    <text evidence="9">The sequence shown here is derived from an EMBL/GenBank/DDBJ whole genome shotgun (WGS) entry which is preliminary data.</text>
</comment>
<keyword evidence="5" id="KW-0732">Signal</keyword>
<keyword evidence="6" id="KW-0472">Membrane</keyword>
<dbReference type="Proteomes" id="UP000824219">
    <property type="component" value="Linkage Group LG15"/>
</dbReference>
<dbReference type="GO" id="GO:0005886">
    <property type="term" value="C:plasma membrane"/>
    <property type="evidence" value="ECO:0007669"/>
    <property type="project" value="UniProtKB-SubCell"/>
</dbReference>
<dbReference type="InterPro" id="IPR045860">
    <property type="entry name" value="Snake_toxin-like_sf"/>
</dbReference>
<feature type="domain" description="UPAR/Ly6" evidence="8">
    <location>
        <begin position="98"/>
        <end position="189"/>
    </location>
</feature>
<dbReference type="GO" id="GO:0005576">
    <property type="term" value="C:extracellular region"/>
    <property type="evidence" value="ECO:0007669"/>
    <property type="project" value="UniProtKB-SubCell"/>
</dbReference>
<sequence length="284" mass="31300">MSPHYHLIKSTLLICAEFHHITNVNLRNQFYAELDRHTPWLFALYRQKASRTGKISEVLRDVLRSYDLQTSPSTKTPTMMIQISLLLICMLFSTALSLKCHQCVSASSVCTNQEISCPDQCVTATSIVQAIGVAKTTDINLKGCGSAEECTKKSMNLGVMKMVYSPKCCKTDFCNSETLQDLPKQVPNGKNCYTCGSDGCSEIMNCEGIEDRCITTLIQQGSNTVSMKGCVSKNLCVSSESLNVPGFGTMKMECCKGNLCNGAESFTLNFLFMIVPLLSSILFY</sequence>
<dbReference type="AlphaFoldDB" id="A0A9D3NM10"/>
<evidence type="ECO:0000256" key="3">
    <source>
        <dbReference type="ARBA" id="ARBA00022475"/>
    </source>
</evidence>
<dbReference type="EMBL" id="JAHKSW010000015">
    <property type="protein sequence ID" value="KAG7323445.1"/>
    <property type="molecule type" value="Genomic_DNA"/>
</dbReference>
<dbReference type="InterPro" id="IPR035076">
    <property type="entry name" value="Toxin/TOLIP"/>
</dbReference>
<keyword evidence="7" id="KW-0325">Glycoprotein</keyword>
<evidence type="ECO:0000256" key="1">
    <source>
        <dbReference type="ARBA" id="ARBA00004236"/>
    </source>
</evidence>
<gene>
    <name evidence="9" type="ORF">KOW79_013147</name>
</gene>
<accession>A0A9D3NM10</accession>
<evidence type="ECO:0000259" key="8">
    <source>
        <dbReference type="SMART" id="SM00134"/>
    </source>
</evidence>
<dbReference type="PANTHER" id="PTHR20914">
    <property type="entry name" value="LY6/PLAUR DOMAIN-CONTAINING PROTEIN 8"/>
    <property type="match status" value="1"/>
</dbReference>